<accession>A0AAV4Y9W6</accession>
<organism evidence="3 4">
    <name type="scientific">Caerostris extrusa</name>
    <name type="common">Bark spider</name>
    <name type="synonym">Caerostris bankana</name>
    <dbReference type="NCBI Taxonomy" id="172846"/>
    <lineage>
        <taxon>Eukaryota</taxon>
        <taxon>Metazoa</taxon>
        <taxon>Ecdysozoa</taxon>
        <taxon>Arthropoda</taxon>
        <taxon>Chelicerata</taxon>
        <taxon>Arachnida</taxon>
        <taxon>Araneae</taxon>
        <taxon>Araneomorphae</taxon>
        <taxon>Entelegynae</taxon>
        <taxon>Araneoidea</taxon>
        <taxon>Araneidae</taxon>
        <taxon>Caerostris</taxon>
    </lineage>
</organism>
<evidence type="ECO:0000259" key="2">
    <source>
        <dbReference type="Pfam" id="PF18876"/>
    </source>
</evidence>
<keyword evidence="4" id="KW-1185">Reference proteome</keyword>
<name>A0AAV4Y9W6_CAEEX</name>
<dbReference type="Proteomes" id="UP001054945">
    <property type="component" value="Unassembled WGS sequence"/>
</dbReference>
<dbReference type="Pfam" id="PF18876">
    <property type="entry name" value="AFF4_CHD"/>
    <property type="match status" value="1"/>
</dbReference>
<dbReference type="AlphaFoldDB" id="A0AAV4Y9W6"/>
<proteinExistence type="predicted"/>
<feature type="region of interest" description="Disordered" evidence="1">
    <location>
        <begin position="40"/>
        <end position="96"/>
    </location>
</feature>
<evidence type="ECO:0000313" key="3">
    <source>
        <dbReference type="EMBL" id="GIZ03825.1"/>
    </source>
</evidence>
<dbReference type="InterPro" id="IPR043640">
    <property type="entry name" value="AF4/FMR2_CHD"/>
</dbReference>
<feature type="compositionally biased region" description="Basic and acidic residues" evidence="1">
    <location>
        <begin position="72"/>
        <end position="96"/>
    </location>
</feature>
<dbReference type="GO" id="GO:0005634">
    <property type="term" value="C:nucleus"/>
    <property type="evidence" value="ECO:0007669"/>
    <property type="project" value="InterPro"/>
</dbReference>
<dbReference type="EMBL" id="BPLR01001655">
    <property type="protein sequence ID" value="GIZ03825.1"/>
    <property type="molecule type" value="Genomic_DNA"/>
</dbReference>
<evidence type="ECO:0000313" key="4">
    <source>
        <dbReference type="Proteomes" id="UP001054945"/>
    </source>
</evidence>
<sequence>MTSSFEWKIAQLHLDDSNRNPKGQFLGYMVDVTSNPITAFRSSKEKRKECPSAGTTDAKRNKPSLMPLLSTKEIKQEKEDKSPKPRVVDGRNSTEKSKLKLNKPVIKDIALLDQFGDDWLSSPFWDEGKLLSNLSLEATSMELTDWDKFPPEMHKELKGASTLNKHNNEVPIMPMDYYLTEGKKSSPLQKKNQQREEYSKDTNAVYGFYSITLKLTIQLVKKIRHLQSCPGGTEFKLLILCLKSMSLLNVKHYSLKNKRNKRTRGNCLEYLKHNCSAAISACDPHLSRVSNITNVPSTQSPVPSTNKQ</sequence>
<comment type="caution">
    <text evidence="3">The sequence shown here is derived from an EMBL/GenBank/DDBJ whole genome shotgun (WGS) entry which is preliminary data.</text>
</comment>
<feature type="domain" description="AF4/FMR2 C-terminal homology" evidence="2">
    <location>
        <begin position="197"/>
        <end position="306"/>
    </location>
</feature>
<evidence type="ECO:0000256" key="1">
    <source>
        <dbReference type="SAM" id="MobiDB-lite"/>
    </source>
</evidence>
<gene>
    <name evidence="3" type="primary">X975_07915</name>
    <name evidence="3" type="ORF">CEXT_752121</name>
</gene>
<protein>
    <recommendedName>
        <fullName evidence="2">AF4/FMR2 C-terminal homology domain-containing protein</fullName>
    </recommendedName>
</protein>
<reference evidence="3 4" key="1">
    <citation type="submission" date="2021-06" db="EMBL/GenBank/DDBJ databases">
        <title>Caerostris extrusa draft genome.</title>
        <authorList>
            <person name="Kono N."/>
            <person name="Arakawa K."/>
        </authorList>
    </citation>
    <scope>NUCLEOTIDE SEQUENCE [LARGE SCALE GENOMIC DNA]</scope>
</reference>